<protein>
    <submittedName>
        <fullName evidence="1">Uncharacterized protein</fullName>
    </submittedName>
</protein>
<organism evidence="1 2">
    <name type="scientific">Candidatus Enterousia intestinigallinarum</name>
    <dbReference type="NCBI Taxonomy" id="2840790"/>
    <lineage>
        <taxon>Bacteria</taxon>
        <taxon>Pseudomonadati</taxon>
        <taxon>Pseudomonadota</taxon>
        <taxon>Alphaproteobacteria</taxon>
        <taxon>Candidatus Enterousia</taxon>
    </lineage>
</organism>
<gene>
    <name evidence="1" type="ORF">IAD02_04685</name>
</gene>
<dbReference type="EMBL" id="DVJI01000013">
    <property type="protein sequence ID" value="HIS71249.1"/>
    <property type="molecule type" value="Genomic_DNA"/>
</dbReference>
<evidence type="ECO:0000313" key="1">
    <source>
        <dbReference type="EMBL" id="HIS71249.1"/>
    </source>
</evidence>
<proteinExistence type="predicted"/>
<dbReference type="Proteomes" id="UP000886742">
    <property type="component" value="Unassembled WGS sequence"/>
</dbReference>
<sequence length="221" mass="24107">MIDNENILDDVSGAALWCGADCDPTDLARYASVALEHNVAAISVAPMSVGVVWPWLENKKIPIFARFYPRARGAAGASEIVASINQAFKQGADGAQVFVSLQNLDEFVSQLYLIRDDLFFNKAAFVGVDICEIGPFDWNSVFSALRKMRATGLVCALARDDGDASDFVGRVYAALSAWDAAGDMDLHFVTGKNPVRVEQAMRLVQSVRPELAPRVKFFVNV</sequence>
<dbReference type="AlphaFoldDB" id="A0A9D1FGD7"/>
<evidence type="ECO:0000313" key="2">
    <source>
        <dbReference type="Proteomes" id="UP000886742"/>
    </source>
</evidence>
<name>A0A9D1FGD7_9PROT</name>
<accession>A0A9D1FGD7</accession>
<reference evidence="1" key="2">
    <citation type="journal article" date="2021" name="PeerJ">
        <title>Extensive microbial diversity within the chicken gut microbiome revealed by metagenomics and culture.</title>
        <authorList>
            <person name="Gilroy R."/>
            <person name="Ravi A."/>
            <person name="Getino M."/>
            <person name="Pursley I."/>
            <person name="Horton D.L."/>
            <person name="Alikhan N.F."/>
            <person name="Baker D."/>
            <person name="Gharbi K."/>
            <person name="Hall N."/>
            <person name="Watson M."/>
            <person name="Adriaenssens E.M."/>
            <person name="Foster-Nyarko E."/>
            <person name="Jarju S."/>
            <person name="Secka A."/>
            <person name="Antonio M."/>
            <person name="Oren A."/>
            <person name="Chaudhuri R.R."/>
            <person name="La Ragione R."/>
            <person name="Hildebrand F."/>
            <person name="Pallen M.J."/>
        </authorList>
    </citation>
    <scope>NUCLEOTIDE SEQUENCE</scope>
    <source>
        <strain evidence="1">ChiGjej3B3-5194</strain>
    </source>
</reference>
<dbReference type="SUPFAM" id="SSF51569">
    <property type="entry name" value="Aldolase"/>
    <property type="match status" value="1"/>
</dbReference>
<reference evidence="1" key="1">
    <citation type="submission" date="2020-10" db="EMBL/GenBank/DDBJ databases">
        <authorList>
            <person name="Gilroy R."/>
        </authorList>
    </citation>
    <scope>NUCLEOTIDE SEQUENCE</scope>
    <source>
        <strain evidence="1">ChiGjej3B3-5194</strain>
    </source>
</reference>
<comment type="caution">
    <text evidence="1">The sequence shown here is derived from an EMBL/GenBank/DDBJ whole genome shotgun (WGS) entry which is preliminary data.</text>
</comment>